<dbReference type="PANTHER" id="PTHR32285">
    <property type="entry name" value="PROTEIN TRICHOME BIREFRINGENCE-LIKE 9-RELATED"/>
    <property type="match status" value="1"/>
</dbReference>
<dbReference type="AlphaFoldDB" id="A0A5A7R6Y7"/>
<dbReference type="GO" id="GO:0016020">
    <property type="term" value="C:membrane"/>
    <property type="evidence" value="ECO:0007669"/>
    <property type="project" value="UniProtKB-SubCell"/>
</dbReference>
<evidence type="ECO:0000256" key="7">
    <source>
        <dbReference type="SAM" id="MobiDB-lite"/>
    </source>
</evidence>
<comment type="subcellular location">
    <subcellularLocation>
        <location evidence="1">Membrane</location>
        <topology evidence="1">Single-pass membrane protein</topology>
    </subcellularLocation>
</comment>
<gene>
    <name evidence="11" type="ORF">STAS_29457</name>
</gene>
<dbReference type="GO" id="GO:0016413">
    <property type="term" value="F:O-acetyltransferase activity"/>
    <property type="evidence" value="ECO:0007669"/>
    <property type="project" value="InterPro"/>
</dbReference>
<dbReference type="InterPro" id="IPR025846">
    <property type="entry name" value="TBL_N"/>
</dbReference>
<evidence type="ECO:0000313" key="11">
    <source>
        <dbReference type="EMBL" id="GER52031.1"/>
    </source>
</evidence>
<evidence type="ECO:0000256" key="6">
    <source>
        <dbReference type="ARBA" id="ARBA00023136"/>
    </source>
</evidence>
<dbReference type="Pfam" id="PF13839">
    <property type="entry name" value="PC-Esterase"/>
    <property type="match status" value="1"/>
</dbReference>
<evidence type="ECO:0000256" key="3">
    <source>
        <dbReference type="ARBA" id="ARBA00022692"/>
    </source>
</evidence>
<dbReference type="OrthoDB" id="630188at2759"/>
<dbReference type="InterPro" id="IPR026057">
    <property type="entry name" value="TBL_C"/>
</dbReference>
<evidence type="ECO:0000313" key="12">
    <source>
        <dbReference type="Proteomes" id="UP000325081"/>
    </source>
</evidence>
<keyword evidence="4" id="KW-0735">Signal-anchor</keyword>
<dbReference type="Proteomes" id="UP000325081">
    <property type="component" value="Unassembled WGS sequence"/>
</dbReference>
<sequence length="1126" mass="125871">MIYIETRLEHAFLPHMATSSSLSYPKKRNRCALGLFILFIFCLFFFSRRVIDLQIPIYRDLTPQQIPLSIPSPVSSTEKFDDLANPILSASDPVDDVDGDNSTSPEFQEESNNEGATVETSSESDENAEKHTAPVVLSSNPESEENSGEATDEPLSLDENNNVPISSKSDLDGTNGGKQVNEAALSDTEKSEGFVDNEMAEKWRSCDFYQGSWVRDEVYPLYQEGSCPYIDDGFECTNNGRPDSEYLKWRWKPDGCDLPRFNATDFLVRLRGKKLLLVGDSMNRNQFESLLCLLREGLPDKSRMYEVHGYKITKGRGYFVFKFEDYNCTVEFVRSHFLVREGVRINAQGNSNPILSIDRIDKTARRWQRADILVFNTGHWWTHGKTSRGKNYYKEGDYLYPHFDAVEAYKKAIKTWATWVKKNLPKQLVFYRGYSSAHFRGGDWDSGGSCNGETEPVKSGPIIDSYPTKMKIVEEVLRETKAPVVLLNVTRLTNFRKDGHPSVFGRNVTGGKKVSTRRQDCSHWCLPGVPDAWNELIYSTLFNDNIKSNDRSDDAEEFGFLSDSVGLTSRPSSGASQGLCRMQDPLIKISKIWAVGEGSFHVVDCFSWSRDFMRAQKKLPRGGGSGQTKESTFKFQHDWIPFRKIILISQKILEWFLLFISTSNDLFEEPVDISPPVYSTSTTTTISLQNQRKTFKQGALFLLKNGEIASTIPGEGSVSGGSPPTAPVLPLSSGELPLSRKRCVIASLERPPTPRDASAERAPVTSFGFLADIFLTEQRHSVYKDLLPKNLLCRTYEWTFALACGWPSGICGVFRPNCRCDIVKSKPKSNTQPGPLLLFHLRDHLSFHLHKRFWGKWQQPQVNLNKIGKKADRRYNTEDKQEVIHRGSTNYTAATRFPSTSSAIEPCVVAGNWAGYGKRKIEAAFSEPWEGQGTCCGVWTLWSSAIPMKEYVANLVIVDEAVTQADRTVESACGADGPILLPFWREHIKPLNDDTTITRAGGVDYQMDIVGKKIIGGASWEHRGSDGREHRSGAGRSRPVPDSPPYSFQIRMPNQLQATPGVSSMTVAVGGATVVVGGGGLLAGNLIKVICAKTKKKGMAQPVFAYWELVLTWGPAFASKKGQSCR</sequence>
<feature type="compositionally biased region" description="Polar residues" evidence="7">
    <location>
        <begin position="158"/>
        <end position="168"/>
    </location>
</feature>
<organism evidence="11 12">
    <name type="scientific">Striga asiatica</name>
    <name type="common">Asiatic witchweed</name>
    <name type="synonym">Buchnera asiatica</name>
    <dbReference type="NCBI Taxonomy" id="4170"/>
    <lineage>
        <taxon>Eukaryota</taxon>
        <taxon>Viridiplantae</taxon>
        <taxon>Streptophyta</taxon>
        <taxon>Embryophyta</taxon>
        <taxon>Tracheophyta</taxon>
        <taxon>Spermatophyta</taxon>
        <taxon>Magnoliopsida</taxon>
        <taxon>eudicotyledons</taxon>
        <taxon>Gunneridae</taxon>
        <taxon>Pentapetalae</taxon>
        <taxon>asterids</taxon>
        <taxon>lamiids</taxon>
        <taxon>Lamiales</taxon>
        <taxon>Orobanchaceae</taxon>
        <taxon>Buchnereae</taxon>
        <taxon>Striga</taxon>
    </lineage>
</organism>
<keyword evidence="12" id="KW-1185">Reference proteome</keyword>
<evidence type="ECO:0000256" key="5">
    <source>
        <dbReference type="ARBA" id="ARBA00022989"/>
    </source>
</evidence>
<comment type="caution">
    <text evidence="11">The sequence shown here is derived from an EMBL/GenBank/DDBJ whole genome shotgun (WGS) entry which is preliminary data.</text>
</comment>
<evidence type="ECO:0000256" key="1">
    <source>
        <dbReference type="ARBA" id="ARBA00004167"/>
    </source>
</evidence>
<name>A0A5A7R6Y7_STRAF</name>
<keyword evidence="6 8" id="KW-0472">Membrane</keyword>
<feature type="domain" description="Trichome birefringence-like N-terminal" evidence="10">
    <location>
        <begin position="205"/>
        <end position="257"/>
    </location>
</feature>
<feature type="compositionally biased region" description="Basic and acidic residues" evidence="7">
    <location>
        <begin position="1020"/>
        <end position="1032"/>
    </location>
</feature>
<keyword evidence="5 8" id="KW-1133">Transmembrane helix</keyword>
<dbReference type="EMBL" id="BKCP01010070">
    <property type="protein sequence ID" value="GER52031.1"/>
    <property type="molecule type" value="Genomic_DNA"/>
</dbReference>
<evidence type="ECO:0000256" key="2">
    <source>
        <dbReference type="ARBA" id="ARBA00007727"/>
    </source>
</evidence>
<dbReference type="Pfam" id="PF14416">
    <property type="entry name" value="PMR5N"/>
    <property type="match status" value="1"/>
</dbReference>
<dbReference type="GO" id="GO:0005794">
    <property type="term" value="C:Golgi apparatus"/>
    <property type="evidence" value="ECO:0007669"/>
    <property type="project" value="TreeGrafter"/>
</dbReference>
<accession>A0A5A7R6Y7</accession>
<dbReference type="InterPro" id="IPR029962">
    <property type="entry name" value="TBL"/>
</dbReference>
<feature type="region of interest" description="Disordered" evidence="7">
    <location>
        <begin position="86"/>
        <end position="193"/>
    </location>
</feature>
<evidence type="ECO:0000259" key="10">
    <source>
        <dbReference type="Pfam" id="PF14416"/>
    </source>
</evidence>
<evidence type="ECO:0000256" key="4">
    <source>
        <dbReference type="ARBA" id="ARBA00022968"/>
    </source>
</evidence>
<feature type="region of interest" description="Disordered" evidence="7">
    <location>
        <begin position="1020"/>
        <end position="1045"/>
    </location>
</feature>
<evidence type="ECO:0000259" key="9">
    <source>
        <dbReference type="Pfam" id="PF13839"/>
    </source>
</evidence>
<feature type="compositionally biased region" description="Acidic residues" evidence="7">
    <location>
        <begin position="142"/>
        <end position="156"/>
    </location>
</feature>
<proteinExistence type="inferred from homology"/>
<dbReference type="PANTHER" id="PTHR32285:SF8">
    <property type="entry name" value="PROTEIN TRICHOME BIREFRINGENCE-LIKE 5"/>
    <property type="match status" value="1"/>
</dbReference>
<comment type="similarity">
    <text evidence="2">Belongs to the PC-esterase family. TBL subfamily.</text>
</comment>
<keyword evidence="3 8" id="KW-0812">Transmembrane</keyword>
<evidence type="ECO:0000256" key="8">
    <source>
        <dbReference type="SAM" id="Phobius"/>
    </source>
</evidence>
<feature type="domain" description="Trichome birefringence-like C-terminal" evidence="9">
    <location>
        <begin position="258"/>
        <end position="539"/>
    </location>
</feature>
<reference evidence="12" key="1">
    <citation type="journal article" date="2019" name="Curr. Biol.">
        <title>Genome Sequence of Striga asiatica Provides Insight into the Evolution of Plant Parasitism.</title>
        <authorList>
            <person name="Yoshida S."/>
            <person name="Kim S."/>
            <person name="Wafula E.K."/>
            <person name="Tanskanen J."/>
            <person name="Kim Y.M."/>
            <person name="Honaas L."/>
            <person name="Yang Z."/>
            <person name="Spallek T."/>
            <person name="Conn C.E."/>
            <person name="Ichihashi Y."/>
            <person name="Cheong K."/>
            <person name="Cui S."/>
            <person name="Der J.P."/>
            <person name="Gundlach H."/>
            <person name="Jiao Y."/>
            <person name="Hori C."/>
            <person name="Ishida J.K."/>
            <person name="Kasahara H."/>
            <person name="Kiba T."/>
            <person name="Kim M.S."/>
            <person name="Koo N."/>
            <person name="Laohavisit A."/>
            <person name="Lee Y.H."/>
            <person name="Lumba S."/>
            <person name="McCourt P."/>
            <person name="Mortimer J.C."/>
            <person name="Mutuku J.M."/>
            <person name="Nomura T."/>
            <person name="Sasaki-Sekimoto Y."/>
            <person name="Seto Y."/>
            <person name="Wang Y."/>
            <person name="Wakatake T."/>
            <person name="Sakakibara H."/>
            <person name="Demura T."/>
            <person name="Yamaguchi S."/>
            <person name="Yoneyama K."/>
            <person name="Manabe R.I."/>
            <person name="Nelson D.C."/>
            <person name="Schulman A.H."/>
            <person name="Timko M.P."/>
            <person name="dePamphilis C.W."/>
            <person name="Choi D."/>
            <person name="Shirasu K."/>
        </authorList>
    </citation>
    <scope>NUCLEOTIDE SEQUENCE [LARGE SCALE GENOMIC DNA]</scope>
    <source>
        <strain evidence="12">cv. UVA1</strain>
    </source>
</reference>
<feature type="transmembrane region" description="Helical" evidence="8">
    <location>
        <begin position="1065"/>
        <end position="1087"/>
    </location>
</feature>
<protein>
    <submittedName>
        <fullName evidence="11">Trichome birefringence-like</fullName>
    </submittedName>
</protein>
<feature type="transmembrane region" description="Helical" evidence="8">
    <location>
        <begin position="31"/>
        <end position="51"/>
    </location>
</feature>